<protein>
    <submittedName>
        <fullName evidence="3">Uncharacterized protein</fullName>
    </submittedName>
</protein>
<evidence type="ECO:0000256" key="1">
    <source>
        <dbReference type="SAM" id="Coils"/>
    </source>
</evidence>
<feature type="transmembrane region" description="Helical" evidence="2">
    <location>
        <begin position="272"/>
        <end position="291"/>
    </location>
</feature>
<keyword evidence="1" id="KW-0175">Coiled coil</keyword>
<reference evidence="3 4" key="1">
    <citation type="submission" date="2015-01" db="EMBL/GenBank/DDBJ databases">
        <title>Evolution of Trichinella species and genotypes.</title>
        <authorList>
            <person name="Korhonen P.K."/>
            <person name="Edoardo P."/>
            <person name="Giuseppe L.R."/>
            <person name="Gasser R.B."/>
        </authorList>
    </citation>
    <scope>NUCLEOTIDE SEQUENCE [LARGE SCALE GENOMIC DNA]</scope>
    <source>
        <strain evidence="3">ISS37</strain>
    </source>
</reference>
<evidence type="ECO:0000313" key="3">
    <source>
        <dbReference type="EMBL" id="KRX18276.1"/>
    </source>
</evidence>
<keyword evidence="2" id="KW-1133">Transmembrane helix</keyword>
<accession>A0A0V0RV01</accession>
<comment type="caution">
    <text evidence="3">The sequence shown here is derived from an EMBL/GenBank/DDBJ whole genome shotgun (WGS) entry which is preliminary data.</text>
</comment>
<evidence type="ECO:0000256" key="2">
    <source>
        <dbReference type="SAM" id="Phobius"/>
    </source>
</evidence>
<dbReference type="EMBL" id="JYDL01000075">
    <property type="protein sequence ID" value="KRX18276.1"/>
    <property type="molecule type" value="Genomic_DNA"/>
</dbReference>
<organism evidence="3 4">
    <name type="scientific">Trichinella nelsoni</name>
    <dbReference type="NCBI Taxonomy" id="6336"/>
    <lineage>
        <taxon>Eukaryota</taxon>
        <taxon>Metazoa</taxon>
        <taxon>Ecdysozoa</taxon>
        <taxon>Nematoda</taxon>
        <taxon>Enoplea</taxon>
        <taxon>Dorylaimia</taxon>
        <taxon>Trichinellida</taxon>
        <taxon>Trichinellidae</taxon>
        <taxon>Trichinella</taxon>
    </lineage>
</organism>
<sequence length="293" mass="33409">MESNDLIINPVNDIIEPNGLKFVQISLPLIRIYGPNYLKTPVKVMLYTTFVSALLIYSIDIRSIWRDMNVDDSEIHKNSILIFPPAVDVEKIQSSENFETEIETVESNAQQSIIQANYTGKTSFVDKFVKQSSNSSETTCVINPTLESSSVEEVKPKEVEKADCANEASNFSHSEFEIIISDNQTDCNPAVGTSVFLKHKQGIIRTLDDIKYTVELLEKQAENVKKMNKFQEHKSPETSVRKRAVTIKEIQQFVPEIHVHRMELKQISSQQMLTFALLAVIFLVLIILYFYKI</sequence>
<keyword evidence="4" id="KW-1185">Reference proteome</keyword>
<proteinExistence type="predicted"/>
<dbReference type="OrthoDB" id="5917926at2759"/>
<keyword evidence="2" id="KW-0472">Membrane</keyword>
<evidence type="ECO:0000313" key="4">
    <source>
        <dbReference type="Proteomes" id="UP000054630"/>
    </source>
</evidence>
<feature type="coiled-coil region" evidence="1">
    <location>
        <begin position="207"/>
        <end position="234"/>
    </location>
</feature>
<keyword evidence="2" id="KW-0812">Transmembrane</keyword>
<name>A0A0V0RV01_9BILA</name>
<gene>
    <name evidence="3" type="ORF">T07_7361</name>
</gene>
<dbReference type="AlphaFoldDB" id="A0A0V0RV01"/>
<dbReference type="Proteomes" id="UP000054630">
    <property type="component" value="Unassembled WGS sequence"/>
</dbReference>